<sequence>MYPFSISEDSAAAGRCIVILCMGKHPLDTDENIKDLLDSLTAKHHDVLVLICDDPCKYDQMIPRSMTLEVAESMVKEAGDQATAQINRVIKDWKLGNATSAKITLIRWADIIDEDYTKLLDVVDSFRGRFEDLIRGSAGEYIHRRVPTATLNERRLGYFSQHLIDCLPLYLFGATYGGNRYSYAYHPIFTPGGTVHDLAASYRSPIMDVVDAYRSDIEFMEEARRIVLDSPSMQWNRVFFDKPVI</sequence>
<dbReference type="GO" id="GO:0016755">
    <property type="term" value="F:aminoacyltransferase activity"/>
    <property type="evidence" value="ECO:0007669"/>
    <property type="project" value="InterPro"/>
</dbReference>
<evidence type="ECO:0008006" key="3">
    <source>
        <dbReference type="Google" id="ProtNLM"/>
    </source>
</evidence>
<dbReference type="Gene3D" id="3.40.50.11710">
    <property type="entry name" value="Cyclodipeptide synthase"/>
    <property type="match status" value="1"/>
</dbReference>
<evidence type="ECO:0000313" key="2">
    <source>
        <dbReference type="Proteomes" id="UP000070168"/>
    </source>
</evidence>
<dbReference type="OrthoDB" id="4978007at2759"/>
<gene>
    <name evidence="1" type="ORF">PGRI_084290</name>
</gene>
<evidence type="ECO:0000313" key="1">
    <source>
        <dbReference type="EMBL" id="KXG52145.1"/>
    </source>
</evidence>
<dbReference type="RefSeq" id="XP_040650681.1">
    <property type="nucleotide sequence ID" value="XM_040796143.1"/>
</dbReference>
<dbReference type="InterPro" id="IPR038622">
    <property type="entry name" value="CDPS_sf"/>
</dbReference>
<proteinExistence type="predicted"/>
<dbReference type="GeneID" id="63711443"/>
<name>A0A135LT61_PENPA</name>
<dbReference type="Proteomes" id="UP000070168">
    <property type="component" value="Unassembled WGS sequence"/>
</dbReference>
<protein>
    <recommendedName>
        <fullName evidence="3">Cyclodipeptide synthase</fullName>
    </recommendedName>
</protein>
<accession>A0A135LT61</accession>
<organism evidence="1 2">
    <name type="scientific">Penicillium patulum</name>
    <name type="common">Penicillium griseofulvum</name>
    <dbReference type="NCBI Taxonomy" id="5078"/>
    <lineage>
        <taxon>Eukaryota</taxon>
        <taxon>Fungi</taxon>
        <taxon>Dikarya</taxon>
        <taxon>Ascomycota</taxon>
        <taxon>Pezizomycotina</taxon>
        <taxon>Eurotiomycetes</taxon>
        <taxon>Eurotiomycetidae</taxon>
        <taxon>Eurotiales</taxon>
        <taxon>Aspergillaceae</taxon>
        <taxon>Penicillium</taxon>
    </lineage>
</organism>
<dbReference type="AlphaFoldDB" id="A0A135LT61"/>
<dbReference type="OMA" id="ICDEIHK"/>
<keyword evidence="2" id="KW-1185">Reference proteome</keyword>
<dbReference type="EMBL" id="LHQR01000027">
    <property type="protein sequence ID" value="KXG52145.1"/>
    <property type="molecule type" value="Genomic_DNA"/>
</dbReference>
<reference evidence="1 2" key="1">
    <citation type="journal article" date="2016" name="BMC Genomics">
        <title>Genome sequencing and secondary metabolism of the postharvest pathogen Penicillium griseofulvum.</title>
        <authorList>
            <person name="Banani H."/>
            <person name="Marcet-Houben M."/>
            <person name="Ballester A.R."/>
            <person name="Abbruscato P."/>
            <person name="Gonzalez-Candelas L."/>
            <person name="Gabaldon T."/>
            <person name="Spadaro D."/>
        </authorList>
    </citation>
    <scope>NUCLEOTIDE SEQUENCE [LARGE SCALE GENOMIC DNA]</scope>
    <source>
        <strain evidence="1 2">PG3</strain>
    </source>
</reference>
<dbReference type="STRING" id="5078.A0A135LT61"/>
<comment type="caution">
    <text evidence="1">The sequence shown here is derived from an EMBL/GenBank/DDBJ whole genome shotgun (WGS) entry which is preliminary data.</text>
</comment>